<accession>A0A7L4UPK2</accession>
<evidence type="ECO:0000256" key="2">
    <source>
        <dbReference type="ARBA" id="ARBA00022630"/>
    </source>
</evidence>
<dbReference type="InterPro" id="IPR023753">
    <property type="entry name" value="FAD/NAD-binding_dom"/>
</dbReference>
<dbReference type="InterPro" id="IPR036188">
    <property type="entry name" value="FAD/NAD-bd_sf"/>
</dbReference>
<comment type="cofactor">
    <cofactor evidence="5">
        <name>FAD</name>
        <dbReference type="ChEBI" id="CHEBI:57692"/>
    </cofactor>
    <text evidence="5">Binds 1 FAD per subunit.</text>
</comment>
<dbReference type="PANTHER" id="PTHR43014">
    <property type="entry name" value="MERCURIC REDUCTASE"/>
    <property type="match status" value="1"/>
</dbReference>
<dbReference type="Pfam" id="PF02852">
    <property type="entry name" value="Pyr_redox_dim"/>
    <property type="match status" value="1"/>
</dbReference>
<dbReference type="GO" id="GO:0050660">
    <property type="term" value="F:flavin adenine dinucleotide binding"/>
    <property type="evidence" value="ECO:0007669"/>
    <property type="project" value="TreeGrafter"/>
</dbReference>
<comment type="caution">
    <text evidence="9">The sequence shown here is derived from an EMBL/GenBank/DDBJ whole genome shotgun (WGS) entry which is preliminary data.</text>
</comment>
<evidence type="ECO:0000256" key="3">
    <source>
        <dbReference type="ARBA" id="ARBA00022827"/>
    </source>
</evidence>
<reference evidence="9 10" key="1">
    <citation type="submission" date="2018-05" db="EMBL/GenBank/DDBJ databases">
        <title>Genomic Encyclopedia of Type Strains, Phase IV (KMG-IV): sequencing the most valuable type-strain genomes for metagenomic binning, comparative biology and taxonomic classification.</title>
        <authorList>
            <person name="Goeker M."/>
        </authorList>
    </citation>
    <scope>NUCLEOTIDE SEQUENCE [LARGE SCALE GENOMIC DNA]</scope>
    <source>
        <strain evidence="9 10">DSM 28579</strain>
    </source>
</reference>
<dbReference type="NCBIfam" id="NF004939">
    <property type="entry name" value="PRK06292.1-1"/>
    <property type="match status" value="1"/>
</dbReference>
<organism evidence="9 10">
    <name type="scientific">Balneicella halophila</name>
    <dbReference type="NCBI Taxonomy" id="1537566"/>
    <lineage>
        <taxon>Bacteria</taxon>
        <taxon>Pseudomonadati</taxon>
        <taxon>Bacteroidota</taxon>
        <taxon>Bacteroidia</taxon>
        <taxon>Bacteroidales</taxon>
        <taxon>Balneicellaceae</taxon>
        <taxon>Balneicella</taxon>
    </lineage>
</organism>
<dbReference type="AlphaFoldDB" id="A0A7L4UPK2"/>
<comment type="similarity">
    <text evidence="1">Belongs to the class-I pyridine nucleotide-disulfide oxidoreductase family.</text>
</comment>
<dbReference type="Proteomes" id="UP000251835">
    <property type="component" value="Unassembled WGS sequence"/>
</dbReference>
<keyword evidence="10" id="KW-1185">Reference proteome</keyword>
<dbReference type="PIRSF" id="PIRSF000350">
    <property type="entry name" value="Mercury_reductase_MerA"/>
    <property type="match status" value="1"/>
</dbReference>
<dbReference type="Gene3D" id="3.30.390.30">
    <property type="match status" value="1"/>
</dbReference>
<evidence type="ECO:0000256" key="5">
    <source>
        <dbReference type="PIRSR" id="PIRSR000350-3"/>
    </source>
</evidence>
<feature type="binding site" evidence="5">
    <location>
        <position position="270"/>
    </location>
    <ligand>
        <name>NAD(+)</name>
        <dbReference type="ChEBI" id="CHEBI:57540"/>
    </ligand>
</feature>
<sequence length="471" mass="51787">MKPTRTVDVAIIGAGTAGQSAFEQINKITDNIVVINKGYWTTTCATVGCMPSKLVIAGAERAFHALQSEEFGIGTSQKSNIEGTQVMARIQNGRDHFTKSVKKAIEDWDENKKIEGKASIIKERFIQVNEEIIEYKYLIIATGTQAVIPEQFSDKLGSMLLTSDTIFEMKDLPNKMAIVGAGPVGIELAQAFNRLGVEVILLNRTSKIAGITDKTINQKAIDCIGTELTMHLNSKITNVDRENGQAVLYFTDDKNQERTWQGDKVLIATGRHHVLDELGIENLAVELDDDKKPIHVNKQTGQIADSTIFIAGDTSTHTPILHLASYVGKNAGKVIASLLQDKDQPTFEPLTPLSIVFSEPQIAQVGAHIDNIRYELGKDNFVIGKFNFEKQGRSRIEGVNCGLIHIYANKKSGEILGASMVAPDAEYISHILAMAITHKLTVTELLKTPFYHPTILEGLRVALLDILNQLK</sequence>
<feature type="disulfide bond" description="Redox-active" evidence="6">
    <location>
        <begin position="44"/>
        <end position="49"/>
    </location>
</feature>
<dbReference type="GO" id="GO:0003955">
    <property type="term" value="F:NAD(P)H dehydrogenase (quinone) activity"/>
    <property type="evidence" value="ECO:0007669"/>
    <property type="project" value="TreeGrafter"/>
</dbReference>
<dbReference type="PRINTS" id="PR00411">
    <property type="entry name" value="PNDRDTASEI"/>
</dbReference>
<evidence type="ECO:0000259" key="7">
    <source>
        <dbReference type="Pfam" id="PF02852"/>
    </source>
</evidence>
<keyword evidence="5" id="KW-0520">NAD</keyword>
<evidence type="ECO:0000256" key="4">
    <source>
        <dbReference type="PIRSR" id="PIRSR000350-2"/>
    </source>
</evidence>
<keyword evidence="2" id="KW-0285">Flavoprotein</keyword>
<dbReference type="InterPro" id="IPR004099">
    <property type="entry name" value="Pyr_nucl-diS_OxRdtase_dimer"/>
</dbReference>
<evidence type="ECO:0000256" key="1">
    <source>
        <dbReference type="ARBA" id="ARBA00007532"/>
    </source>
</evidence>
<feature type="domain" description="FAD/NAD(P)-binding" evidence="8">
    <location>
        <begin position="8"/>
        <end position="315"/>
    </location>
</feature>
<gene>
    <name evidence="9" type="ORF">C7377_1394</name>
</gene>
<keyword evidence="5" id="KW-0547">Nucleotide-binding</keyword>
<feature type="active site" description="Proton acceptor" evidence="4">
    <location>
        <position position="452"/>
    </location>
</feature>
<dbReference type="InterPro" id="IPR001100">
    <property type="entry name" value="Pyr_nuc-diS_OxRdtase"/>
</dbReference>
<feature type="domain" description="Pyridine nucleotide-disulphide oxidoreductase dimerisation" evidence="7">
    <location>
        <begin position="354"/>
        <end position="460"/>
    </location>
</feature>
<dbReference type="PANTHER" id="PTHR43014:SF4">
    <property type="entry name" value="PYRIDINE NUCLEOTIDE-DISULFIDE OXIDOREDUCTASE RCLA-RELATED"/>
    <property type="match status" value="1"/>
</dbReference>
<evidence type="ECO:0000313" key="9">
    <source>
        <dbReference type="EMBL" id="PVX51061.1"/>
    </source>
</evidence>
<feature type="binding site" evidence="5">
    <location>
        <position position="53"/>
    </location>
    <ligand>
        <name>FAD</name>
        <dbReference type="ChEBI" id="CHEBI:57692"/>
    </ligand>
</feature>
<keyword evidence="3 5" id="KW-0274">FAD</keyword>
<dbReference type="OrthoDB" id="9800167at2"/>
<protein>
    <submittedName>
        <fullName evidence="9">Dihydrolipoamide dehydrogenase</fullName>
    </submittedName>
</protein>
<evidence type="ECO:0000313" key="10">
    <source>
        <dbReference type="Proteomes" id="UP000251835"/>
    </source>
</evidence>
<evidence type="ECO:0000256" key="6">
    <source>
        <dbReference type="PIRSR" id="PIRSR000350-4"/>
    </source>
</evidence>
<dbReference type="Pfam" id="PF07992">
    <property type="entry name" value="Pyr_redox_2"/>
    <property type="match status" value="1"/>
</dbReference>
<dbReference type="PRINTS" id="PR00368">
    <property type="entry name" value="FADPNR"/>
</dbReference>
<dbReference type="EMBL" id="QENZ01000004">
    <property type="protein sequence ID" value="PVX51061.1"/>
    <property type="molecule type" value="Genomic_DNA"/>
</dbReference>
<dbReference type="RefSeq" id="WP_116496599.1">
    <property type="nucleotide sequence ID" value="NZ_QENZ01000004.1"/>
</dbReference>
<feature type="binding site" evidence="5">
    <location>
        <begin position="180"/>
        <end position="187"/>
    </location>
    <ligand>
        <name>NAD(+)</name>
        <dbReference type="ChEBI" id="CHEBI:57540"/>
    </ligand>
</feature>
<dbReference type="SUPFAM" id="SSF51905">
    <property type="entry name" value="FAD/NAD(P)-binding domain"/>
    <property type="match status" value="1"/>
</dbReference>
<dbReference type="Gene3D" id="3.50.50.60">
    <property type="entry name" value="FAD/NAD(P)-binding domain"/>
    <property type="match status" value="2"/>
</dbReference>
<dbReference type="SUPFAM" id="SSF55424">
    <property type="entry name" value="FAD/NAD-linked reductases, dimerisation (C-terminal) domain"/>
    <property type="match status" value="1"/>
</dbReference>
<name>A0A7L4UPK2_BALHA</name>
<evidence type="ECO:0000259" key="8">
    <source>
        <dbReference type="Pfam" id="PF07992"/>
    </source>
</evidence>
<feature type="binding site" evidence="5">
    <location>
        <position position="313"/>
    </location>
    <ligand>
        <name>FAD</name>
        <dbReference type="ChEBI" id="CHEBI:57692"/>
    </ligand>
</feature>
<dbReference type="InterPro" id="IPR016156">
    <property type="entry name" value="FAD/NAD-linked_Rdtase_dimer_sf"/>
</dbReference>
<proteinExistence type="inferred from homology"/>